<keyword evidence="1" id="KW-0812">Transmembrane</keyword>
<proteinExistence type="predicted"/>
<reference evidence="2 3" key="1">
    <citation type="submission" date="2014-03" db="EMBL/GenBank/DDBJ databases">
        <title>Genome sequence of Sphingobium yanoikuyae B1.</title>
        <authorList>
            <person name="Gan H.M."/>
            <person name="Gan H.Y."/>
            <person name="Savka M.A."/>
        </authorList>
    </citation>
    <scope>NUCLEOTIDE SEQUENCE [LARGE SCALE GENOMIC DNA]</scope>
    <source>
        <strain evidence="2 3">B1</strain>
    </source>
</reference>
<feature type="transmembrane region" description="Helical" evidence="1">
    <location>
        <begin position="73"/>
        <end position="95"/>
    </location>
</feature>
<evidence type="ECO:0000313" key="3">
    <source>
        <dbReference type="Proteomes" id="UP000028534"/>
    </source>
</evidence>
<dbReference type="EMBL" id="JGVR01000001">
    <property type="protein sequence ID" value="KEZ21747.1"/>
    <property type="molecule type" value="Genomic_DNA"/>
</dbReference>
<name>A0A084EUV5_SPHYA</name>
<keyword evidence="1" id="KW-0472">Membrane</keyword>
<dbReference type="AlphaFoldDB" id="A0A084EUV5"/>
<gene>
    <name evidence="2" type="ORF">CP98_00426</name>
</gene>
<evidence type="ECO:0000256" key="1">
    <source>
        <dbReference type="SAM" id="Phobius"/>
    </source>
</evidence>
<dbReference type="RefSeq" id="WP_252364886.1">
    <property type="nucleotide sequence ID" value="NZ_JGVR01000001.1"/>
</dbReference>
<dbReference type="PATRIC" id="fig|13690.10.peg.438"/>
<keyword evidence="1" id="KW-1133">Transmembrane helix</keyword>
<feature type="transmembrane region" description="Helical" evidence="1">
    <location>
        <begin position="40"/>
        <end position="61"/>
    </location>
</feature>
<protein>
    <submittedName>
        <fullName evidence="2">Uncharacterized protein</fullName>
    </submittedName>
</protein>
<accession>A0A084EUV5</accession>
<dbReference type="Proteomes" id="UP000028534">
    <property type="component" value="Unassembled WGS sequence"/>
</dbReference>
<organism evidence="2 3">
    <name type="scientific">Sphingobium yanoikuyae</name>
    <name type="common">Sphingomonas yanoikuyae</name>
    <dbReference type="NCBI Taxonomy" id="13690"/>
    <lineage>
        <taxon>Bacteria</taxon>
        <taxon>Pseudomonadati</taxon>
        <taxon>Pseudomonadota</taxon>
        <taxon>Alphaproteobacteria</taxon>
        <taxon>Sphingomonadales</taxon>
        <taxon>Sphingomonadaceae</taxon>
        <taxon>Sphingobium</taxon>
    </lineage>
</organism>
<comment type="caution">
    <text evidence="2">The sequence shown here is derived from an EMBL/GenBank/DDBJ whole genome shotgun (WGS) entry which is preliminary data.</text>
</comment>
<sequence length="190" mass="21008">MKMSVKMCFGLAFVYGATLAFGLALYVGLIRSPLLGSLSILFYRGVMIAGLTAAIMLVSGLMLGRWRPAVPTLIGAIALSLAFNICFLITFPVTFDRSITMFLLARIERQDGQLDARALEDVYTREYLGEMRQIDRRVEEQTMSGNIRVEQGRIHITPQGRRLLSGGRLIGGWFGADPRFVTPPPPSNAH</sequence>
<dbReference type="eggNOG" id="ENOG5032V1A">
    <property type="taxonomic scope" value="Bacteria"/>
</dbReference>
<evidence type="ECO:0000313" key="2">
    <source>
        <dbReference type="EMBL" id="KEZ21747.1"/>
    </source>
</evidence>